<dbReference type="GO" id="GO:0019825">
    <property type="term" value="F:oxygen binding"/>
    <property type="evidence" value="ECO:0007669"/>
    <property type="project" value="InterPro"/>
</dbReference>
<feature type="compositionally biased region" description="Pro residues" evidence="12">
    <location>
        <begin position="1"/>
        <end position="10"/>
    </location>
</feature>
<dbReference type="InterPro" id="IPR017938">
    <property type="entry name" value="Riboflavin_synthase-like_b-brl"/>
</dbReference>
<protein>
    <recommendedName>
        <fullName evidence="4">nitric oxide dioxygenase</fullName>
        <ecNumber evidence="4">1.14.12.17</ecNumber>
    </recommendedName>
</protein>
<dbReference type="Proteomes" id="UP000469185">
    <property type="component" value="Unassembled WGS sequence"/>
</dbReference>
<dbReference type="Gene3D" id="2.40.30.10">
    <property type="entry name" value="Translation factors"/>
    <property type="match status" value="1"/>
</dbReference>
<evidence type="ECO:0000256" key="11">
    <source>
        <dbReference type="RuleBase" id="RU000356"/>
    </source>
</evidence>
<dbReference type="RefSeq" id="WP_163818002.1">
    <property type="nucleotide sequence ID" value="NZ_JAAGOB010000004.1"/>
</dbReference>
<keyword evidence="6" id="KW-0521">NADP</keyword>
<name>A0A6N9YJZ9_9ACTN</name>
<organism evidence="15 16">
    <name type="scientific">Phytoactinopolyspora alkaliphila</name>
    <dbReference type="NCBI Taxonomy" id="1783498"/>
    <lineage>
        <taxon>Bacteria</taxon>
        <taxon>Bacillati</taxon>
        <taxon>Actinomycetota</taxon>
        <taxon>Actinomycetes</taxon>
        <taxon>Jiangellales</taxon>
        <taxon>Jiangellaceae</taxon>
        <taxon>Phytoactinopolyspora</taxon>
    </lineage>
</organism>
<comment type="cofactor">
    <cofactor evidence="1">
        <name>heme b</name>
        <dbReference type="ChEBI" id="CHEBI:60344"/>
    </cofactor>
</comment>
<comment type="similarity">
    <text evidence="11">Belongs to the globin family.</text>
</comment>
<dbReference type="EC" id="1.14.12.17" evidence="4"/>
<dbReference type="SUPFAM" id="SSF46458">
    <property type="entry name" value="Globin-like"/>
    <property type="match status" value="1"/>
</dbReference>
<evidence type="ECO:0000256" key="1">
    <source>
        <dbReference type="ARBA" id="ARBA00001970"/>
    </source>
</evidence>
<dbReference type="PANTHER" id="PTHR47354:SF5">
    <property type="entry name" value="PROTEIN RFBI"/>
    <property type="match status" value="1"/>
</dbReference>
<dbReference type="PROSITE" id="PS01033">
    <property type="entry name" value="GLOBIN"/>
    <property type="match status" value="1"/>
</dbReference>
<dbReference type="GO" id="GO:0020037">
    <property type="term" value="F:heme binding"/>
    <property type="evidence" value="ECO:0007669"/>
    <property type="project" value="InterPro"/>
</dbReference>
<dbReference type="EMBL" id="JAAGOB010000004">
    <property type="protein sequence ID" value="NED95323.1"/>
    <property type="molecule type" value="Genomic_DNA"/>
</dbReference>
<keyword evidence="11" id="KW-0561">Oxygen transport</keyword>
<evidence type="ECO:0000259" key="13">
    <source>
        <dbReference type="PROSITE" id="PS01033"/>
    </source>
</evidence>
<dbReference type="InterPro" id="IPR012292">
    <property type="entry name" value="Globin/Proto"/>
</dbReference>
<proteinExistence type="inferred from homology"/>
<evidence type="ECO:0000256" key="7">
    <source>
        <dbReference type="ARBA" id="ARBA00023014"/>
    </source>
</evidence>
<comment type="catalytic activity">
    <reaction evidence="9">
        <text>2 nitric oxide + NADH + 2 O2 = 2 nitrate + NAD(+) + H(+)</text>
        <dbReference type="Rhea" id="RHEA:19469"/>
        <dbReference type="ChEBI" id="CHEBI:15378"/>
        <dbReference type="ChEBI" id="CHEBI:15379"/>
        <dbReference type="ChEBI" id="CHEBI:16480"/>
        <dbReference type="ChEBI" id="CHEBI:17632"/>
        <dbReference type="ChEBI" id="CHEBI:57540"/>
        <dbReference type="ChEBI" id="CHEBI:57945"/>
        <dbReference type="EC" id="1.14.12.17"/>
    </reaction>
</comment>
<evidence type="ECO:0000259" key="14">
    <source>
        <dbReference type="PROSITE" id="PS51384"/>
    </source>
</evidence>
<dbReference type="InterPro" id="IPR009050">
    <property type="entry name" value="Globin-like_sf"/>
</dbReference>
<evidence type="ECO:0000256" key="9">
    <source>
        <dbReference type="ARBA" id="ARBA00048649"/>
    </source>
</evidence>
<comment type="catalytic activity">
    <reaction evidence="10">
        <text>2 nitric oxide + NADPH + 2 O2 = 2 nitrate + NADP(+) + H(+)</text>
        <dbReference type="Rhea" id="RHEA:19465"/>
        <dbReference type="ChEBI" id="CHEBI:15378"/>
        <dbReference type="ChEBI" id="CHEBI:15379"/>
        <dbReference type="ChEBI" id="CHEBI:16480"/>
        <dbReference type="ChEBI" id="CHEBI:17632"/>
        <dbReference type="ChEBI" id="CHEBI:57783"/>
        <dbReference type="ChEBI" id="CHEBI:58349"/>
        <dbReference type="EC" id="1.14.12.17"/>
    </reaction>
</comment>
<dbReference type="InterPro" id="IPR000971">
    <property type="entry name" value="Globin"/>
</dbReference>
<comment type="cofactor">
    <cofactor evidence="2">
        <name>FAD</name>
        <dbReference type="ChEBI" id="CHEBI:57692"/>
    </cofactor>
</comment>
<sequence length="411" mass="46089">MTFPPEPPQPSESGPETQLSSPEPAVIAQSARLEPVPASPMGFDTVALRGTIEMTEGKLDKLAQRFYSNLFASHPTLRELFPASMEVQRSRLVGALVRIVGSAESRDDLVAYLEGLGRDHRKFGVITEHYGPLGTALVLAFRQEMGELWTERHEKAWIHAYDAMAMIMTEAAERDSVMWPSWWDAEVVFHRRLLDDLAIIQARPHTDFPYRPGQYCYVSSSRRPKMWRAYSMASAPRDDGLVEFHVRAVGAGWVSSALVWRTEAGDILKLGAPQGYDLANPRSERDLLCIAGGVGIAPILAGLQELEQRLDGRRVHVFYAGRDRDSLYALPHLESIGVRYRRLTVVPVVSPEGPEDRSPDLMGNIVSAYGDWRHHDVYLAGPSSMVQAALRRLREQQIPEEQIVCDDYGTW</sequence>
<dbReference type="InterPro" id="IPR039261">
    <property type="entry name" value="FNR_nucleotide-bd"/>
</dbReference>
<dbReference type="CDD" id="cd19753">
    <property type="entry name" value="Mb-like_oxidoreductase"/>
    <property type="match status" value="1"/>
</dbReference>
<reference evidence="15 16" key="1">
    <citation type="submission" date="2020-02" db="EMBL/GenBank/DDBJ databases">
        <authorList>
            <person name="Li X.-J."/>
            <person name="Feng X.-M."/>
        </authorList>
    </citation>
    <scope>NUCLEOTIDE SEQUENCE [LARGE SCALE GENOMIC DNA]</scope>
    <source>
        <strain evidence="15 16">CGMCC 4.7225</strain>
    </source>
</reference>
<evidence type="ECO:0000256" key="5">
    <source>
        <dbReference type="ARBA" id="ARBA00022714"/>
    </source>
</evidence>
<dbReference type="GO" id="GO:0008941">
    <property type="term" value="F:nitric oxide dioxygenase NAD(P)H activity"/>
    <property type="evidence" value="ECO:0007669"/>
    <property type="project" value="UniProtKB-EC"/>
</dbReference>
<dbReference type="PRINTS" id="PR00410">
    <property type="entry name" value="PHEHYDRXLASE"/>
</dbReference>
<dbReference type="GO" id="GO:0051537">
    <property type="term" value="F:2 iron, 2 sulfur cluster binding"/>
    <property type="evidence" value="ECO:0007669"/>
    <property type="project" value="UniProtKB-KW"/>
</dbReference>
<dbReference type="InterPro" id="IPR017927">
    <property type="entry name" value="FAD-bd_FR_type"/>
</dbReference>
<feature type="region of interest" description="Disordered" evidence="12">
    <location>
        <begin position="1"/>
        <end position="25"/>
    </location>
</feature>
<dbReference type="Gene3D" id="3.40.50.80">
    <property type="entry name" value="Nucleotide-binding domain of ferredoxin-NADP reductase (FNR) module"/>
    <property type="match status" value="1"/>
</dbReference>
<keyword evidence="8" id="KW-0520">NAD</keyword>
<dbReference type="InterPro" id="IPR008333">
    <property type="entry name" value="Cbr1-like_FAD-bd_dom"/>
</dbReference>
<evidence type="ECO:0000256" key="4">
    <source>
        <dbReference type="ARBA" id="ARBA00012229"/>
    </source>
</evidence>
<dbReference type="SUPFAM" id="SSF63380">
    <property type="entry name" value="Riboflavin synthase domain-like"/>
    <property type="match status" value="1"/>
</dbReference>
<dbReference type="CDD" id="cd06187">
    <property type="entry name" value="O2ase_reductase_like"/>
    <property type="match status" value="1"/>
</dbReference>
<keyword evidence="16" id="KW-1185">Reference proteome</keyword>
<keyword evidence="7" id="KW-0411">Iron-sulfur</keyword>
<accession>A0A6N9YJZ9</accession>
<feature type="domain" description="FAD-binding FR-type" evidence="14">
    <location>
        <begin position="180"/>
        <end position="280"/>
    </location>
</feature>
<dbReference type="InterPro" id="IPR050415">
    <property type="entry name" value="MRET"/>
</dbReference>
<comment type="caution">
    <text evidence="15">The sequence shown here is derived from an EMBL/GenBank/DDBJ whole genome shotgun (WGS) entry which is preliminary data.</text>
</comment>
<dbReference type="GO" id="GO:0005344">
    <property type="term" value="F:oxygen carrier activity"/>
    <property type="evidence" value="ECO:0007669"/>
    <property type="project" value="UniProtKB-KW"/>
</dbReference>
<evidence type="ECO:0000256" key="10">
    <source>
        <dbReference type="ARBA" id="ARBA00049433"/>
    </source>
</evidence>
<dbReference type="Pfam" id="PF00175">
    <property type="entry name" value="NAD_binding_1"/>
    <property type="match status" value="1"/>
</dbReference>
<keyword evidence="11" id="KW-0479">Metal-binding</keyword>
<gene>
    <name evidence="15" type="ORF">G1H11_08340</name>
</gene>
<dbReference type="AlphaFoldDB" id="A0A6N9YJZ9"/>
<keyword evidence="11" id="KW-0349">Heme</keyword>
<evidence type="ECO:0000313" key="16">
    <source>
        <dbReference type="Proteomes" id="UP000469185"/>
    </source>
</evidence>
<comment type="similarity">
    <text evidence="3">In the C-terminal section; belongs to the flavoprotein pyridine nucleotide cytochrome reductase family.</text>
</comment>
<evidence type="ECO:0000256" key="8">
    <source>
        <dbReference type="ARBA" id="ARBA00023027"/>
    </source>
</evidence>
<dbReference type="SUPFAM" id="SSF52343">
    <property type="entry name" value="Ferredoxin reductase-like, C-terminal NADP-linked domain"/>
    <property type="match status" value="1"/>
</dbReference>
<dbReference type="Pfam" id="PF00970">
    <property type="entry name" value="FAD_binding_6"/>
    <property type="match status" value="1"/>
</dbReference>
<evidence type="ECO:0000256" key="3">
    <source>
        <dbReference type="ARBA" id="ARBA00006401"/>
    </source>
</evidence>
<dbReference type="PROSITE" id="PS51384">
    <property type="entry name" value="FAD_FR"/>
    <property type="match status" value="1"/>
</dbReference>
<evidence type="ECO:0000256" key="12">
    <source>
        <dbReference type="SAM" id="MobiDB-lite"/>
    </source>
</evidence>
<evidence type="ECO:0000313" key="15">
    <source>
        <dbReference type="EMBL" id="NED95323.1"/>
    </source>
</evidence>
<keyword evidence="5" id="KW-0001">2Fe-2S</keyword>
<keyword evidence="11" id="KW-0813">Transport</keyword>
<dbReference type="PANTHER" id="PTHR47354">
    <property type="entry name" value="NADH OXIDOREDUCTASE HCR"/>
    <property type="match status" value="1"/>
</dbReference>
<dbReference type="Pfam" id="PF00042">
    <property type="entry name" value="Globin"/>
    <property type="match status" value="1"/>
</dbReference>
<keyword evidence="11" id="KW-0408">Iron</keyword>
<feature type="domain" description="Globin" evidence="13">
    <location>
        <begin position="43"/>
        <end position="173"/>
    </location>
</feature>
<dbReference type="Gene3D" id="1.10.490.10">
    <property type="entry name" value="Globins"/>
    <property type="match status" value="1"/>
</dbReference>
<dbReference type="InterPro" id="IPR001433">
    <property type="entry name" value="OxRdtase_FAD/NAD-bd"/>
</dbReference>
<evidence type="ECO:0000256" key="6">
    <source>
        <dbReference type="ARBA" id="ARBA00022857"/>
    </source>
</evidence>
<evidence type="ECO:0000256" key="2">
    <source>
        <dbReference type="ARBA" id="ARBA00001974"/>
    </source>
</evidence>